<reference evidence="2 3" key="1">
    <citation type="submission" date="2012-08" db="EMBL/GenBank/DDBJ databases">
        <title>Oryza genome evolution.</title>
        <authorList>
            <person name="Wing R.A."/>
        </authorList>
    </citation>
    <scope>NUCLEOTIDE SEQUENCE</scope>
</reference>
<sequence length="295" mass="33032">MLPFRSTFIPPSNKLKDKEITTEQKVSSVSKGSGAGNNEHSKLPPPRALPGVEQETPEWLRVLLQTGFWGQCKQHWDATSRAEAKCLFCLSCYQVLCQRCKHDEPGHRVLKVRRYMYRSVVLAKELQDLNVDVSRIQTYIVNGQKGVHLRPMRRSPQFKPHAETPRCSSCLCWLRSAPNIFCSLSCKFGIDVSQDDFSGSEAERRHKQVLGNVLESPPHQSTPRPIDASLVGDEDVIMPEAECVQVQTNVTESASSAVGDANDSIMPEATKINVGIPSLRRRARKQAAPHRAPFF</sequence>
<evidence type="ECO:0000313" key="3">
    <source>
        <dbReference type="Proteomes" id="UP000032180"/>
    </source>
</evidence>
<dbReference type="CDD" id="cd19756">
    <property type="entry name" value="Bbox2"/>
    <property type="match status" value="1"/>
</dbReference>
<dbReference type="Gramene" id="LPERR03G08110.1">
    <property type="protein sequence ID" value="LPERR03G08110.1"/>
    <property type="gene ID" value="LPERR03G08110"/>
</dbReference>
<dbReference type="InterPro" id="IPR006734">
    <property type="entry name" value="PLATZ"/>
</dbReference>
<protein>
    <recommendedName>
        <fullName evidence="4">B box-type domain-containing protein</fullName>
    </recommendedName>
</protein>
<keyword evidence="3" id="KW-1185">Reference proteome</keyword>
<dbReference type="eggNOG" id="ENOG502R7WQ">
    <property type="taxonomic scope" value="Eukaryota"/>
</dbReference>
<evidence type="ECO:0000256" key="1">
    <source>
        <dbReference type="SAM" id="MobiDB-lite"/>
    </source>
</evidence>
<dbReference type="PANTHER" id="PTHR31065:SF1">
    <property type="entry name" value="OS09G0116050 PROTEIN"/>
    <property type="match status" value="1"/>
</dbReference>
<accession>A0A0D9VRF6</accession>
<evidence type="ECO:0000313" key="2">
    <source>
        <dbReference type="EnsemblPlants" id="LPERR03G08110.1"/>
    </source>
</evidence>
<reference evidence="3" key="2">
    <citation type="submission" date="2013-12" db="EMBL/GenBank/DDBJ databases">
        <authorList>
            <person name="Yu Y."/>
            <person name="Lee S."/>
            <person name="de Baynast K."/>
            <person name="Wissotski M."/>
            <person name="Liu L."/>
            <person name="Talag J."/>
            <person name="Goicoechea J."/>
            <person name="Angelova A."/>
            <person name="Jetty R."/>
            <person name="Kudrna D."/>
            <person name="Golser W."/>
            <person name="Rivera L."/>
            <person name="Zhang J."/>
            <person name="Wing R."/>
        </authorList>
    </citation>
    <scope>NUCLEOTIDE SEQUENCE</scope>
</reference>
<dbReference type="AlphaFoldDB" id="A0A0D9VRF6"/>
<dbReference type="EnsemblPlants" id="LPERR03G08110.1">
    <property type="protein sequence ID" value="LPERR03G08110.1"/>
    <property type="gene ID" value="LPERR03G08110"/>
</dbReference>
<dbReference type="Proteomes" id="UP000032180">
    <property type="component" value="Chromosome 3"/>
</dbReference>
<evidence type="ECO:0008006" key="4">
    <source>
        <dbReference type="Google" id="ProtNLM"/>
    </source>
</evidence>
<organism evidence="2 3">
    <name type="scientific">Leersia perrieri</name>
    <dbReference type="NCBI Taxonomy" id="77586"/>
    <lineage>
        <taxon>Eukaryota</taxon>
        <taxon>Viridiplantae</taxon>
        <taxon>Streptophyta</taxon>
        <taxon>Embryophyta</taxon>
        <taxon>Tracheophyta</taxon>
        <taxon>Spermatophyta</taxon>
        <taxon>Magnoliopsida</taxon>
        <taxon>Liliopsida</taxon>
        <taxon>Poales</taxon>
        <taxon>Poaceae</taxon>
        <taxon>BOP clade</taxon>
        <taxon>Oryzoideae</taxon>
        <taxon>Oryzeae</taxon>
        <taxon>Oryzinae</taxon>
        <taxon>Leersia</taxon>
    </lineage>
</organism>
<dbReference type="PANTHER" id="PTHR31065">
    <property type="entry name" value="PLATZ TRANSCRIPTION FACTOR FAMILY PROTEIN"/>
    <property type="match status" value="1"/>
</dbReference>
<name>A0A0D9VRF6_9ORYZ</name>
<dbReference type="Pfam" id="PF04640">
    <property type="entry name" value="PLATZ"/>
    <property type="match status" value="1"/>
</dbReference>
<proteinExistence type="predicted"/>
<dbReference type="HOGENOM" id="CLU_070437_0_0_1"/>
<dbReference type="STRING" id="77586.A0A0D9VRF6"/>
<feature type="region of interest" description="Disordered" evidence="1">
    <location>
        <begin position="19"/>
        <end position="51"/>
    </location>
</feature>
<reference evidence="2" key="3">
    <citation type="submission" date="2015-04" db="UniProtKB">
        <authorList>
            <consortium name="EnsemblPlants"/>
        </authorList>
    </citation>
    <scope>IDENTIFICATION</scope>
</reference>